<evidence type="ECO:0000256" key="1">
    <source>
        <dbReference type="SAM" id="MobiDB-lite"/>
    </source>
</evidence>
<dbReference type="AlphaFoldDB" id="T1EQH9"/>
<protein>
    <submittedName>
        <fullName evidence="2 3">Uncharacterized protein</fullName>
    </submittedName>
</protein>
<name>T1EQH9_HELRO</name>
<dbReference type="EMBL" id="KB096324">
    <property type="protein sequence ID" value="ESO06443.1"/>
    <property type="molecule type" value="Genomic_DNA"/>
</dbReference>
<dbReference type="EnsemblMetazoa" id="HelroT160613">
    <property type="protein sequence ID" value="HelroP160613"/>
    <property type="gene ID" value="HelroG160613"/>
</dbReference>
<dbReference type="InParanoid" id="T1EQH9"/>
<keyword evidence="4" id="KW-1185">Reference proteome</keyword>
<feature type="compositionally biased region" description="Basic and acidic residues" evidence="1">
    <location>
        <begin position="91"/>
        <end position="105"/>
    </location>
</feature>
<evidence type="ECO:0000313" key="3">
    <source>
        <dbReference type="EnsemblMetazoa" id="HelroP160613"/>
    </source>
</evidence>
<dbReference type="Proteomes" id="UP000015101">
    <property type="component" value="Unassembled WGS sequence"/>
</dbReference>
<evidence type="ECO:0000313" key="4">
    <source>
        <dbReference type="Proteomes" id="UP000015101"/>
    </source>
</evidence>
<reference evidence="4" key="1">
    <citation type="submission" date="2012-12" db="EMBL/GenBank/DDBJ databases">
        <authorList>
            <person name="Hellsten U."/>
            <person name="Grimwood J."/>
            <person name="Chapman J.A."/>
            <person name="Shapiro H."/>
            <person name="Aerts A."/>
            <person name="Otillar R.P."/>
            <person name="Terry A.Y."/>
            <person name="Boore J.L."/>
            <person name="Simakov O."/>
            <person name="Marletaz F."/>
            <person name="Cho S.-J."/>
            <person name="Edsinger-Gonzales E."/>
            <person name="Havlak P."/>
            <person name="Kuo D.-H."/>
            <person name="Larsson T."/>
            <person name="Lv J."/>
            <person name="Arendt D."/>
            <person name="Savage R."/>
            <person name="Osoegawa K."/>
            <person name="de Jong P."/>
            <person name="Lindberg D.R."/>
            <person name="Seaver E.C."/>
            <person name="Weisblat D.A."/>
            <person name="Putnam N.H."/>
            <person name="Grigoriev I.V."/>
            <person name="Rokhsar D.S."/>
        </authorList>
    </citation>
    <scope>NUCLEOTIDE SEQUENCE</scope>
</reference>
<reference evidence="3" key="3">
    <citation type="submission" date="2015-06" db="UniProtKB">
        <authorList>
            <consortium name="EnsemblMetazoa"/>
        </authorList>
    </citation>
    <scope>IDENTIFICATION</scope>
</reference>
<dbReference type="HOGENOM" id="CLU_1929838_0_0_1"/>
<organism evidence="3 4">
    <name type="scientific">Helobdella robusta</name>
    <name type="common">Californian leech</name>
    <dbReference type="NCBI Taxonomy" id="6412"/>
    <lineage>
        <taxon>Eukaryota</taxon>
        <taxon>Metazoa</taxon>
        <taxon>Spiralia</taxon>
        <taxon>Lophotrochozoa</taxon>
        <taxon>Annelida</taxon>
        <taxon>Clitellata</taxon>
        <taxon>Hirudinea</taxon>
        <taxon>Rhynchobdellida</taxon>
        <taxon>Glossiphoniidae</taxon>
        <taxon>Helobdella</taxon>
    </lineage>
</organism>
<dbReference type="GeneID" id="20198829"/>
<dbReference type="CTD" id="20198829"/>
<accession>T1EQH9</accession>
<reference evidence="2 4" key="2">
    <citation type="journal article" date="2013" name="Nature">
        <title>Insights into bilaterian evolution from three spiralian genomes.</title>
        <authorList>
            <person name="Simakov O."/>
            <person name="Marletaz F."/>
            <person name="Cho S.J."/>
            <person name="Edsinger-Gonzales E."/>
            <person name="Havlak P."/>
            <person name="Hellsten U."/>
            <person name="Kuo D.H."/>
            <person name="Larsson T."/>
            <person name="Lv J."/>
            <person name="Arendt D."/>
            <person name="Savage R."/>
            <person name="Osoegawa K."/>
            <person name="de Jong P."/>
            <person name="Grimwood J."/>
            <person name="Chapman J.A."/>
            <person name="Shapiro H."/>
            <person name="Aerts A."/>
            <person name="Otillar R.P."/>
            <person name="Terry A.Y."/>
            <person name="Boore J.L."/>
            <person name="Grigoriev I.V."/>
            <person name="Lindberg D.R."/>
            <person name="Seaver E.C."/>
            <person name="Weisblat D.A."/>
            <person name="Putnam N.H."/>
            <person name="Rokhsar D.S."/>
        </authorList>
    </citation>
    <scope>NUCLEOTIDE SEQUENCE</scope>
</reference>
<dbReference type="KEGG" id="hro:HELRODRAFT_160613"/>
<sequence>MGIKSLGYTDSTDYLSDYRLENKDETCEKKEREDKVSEEIQHHTLHPRQPQHLQSKPQLHEKQKRPLLAATTAAAVTTTSISVTQHFEERLEDEQQHYREHEHPQQPRSNSTHRLATTPQNGKFLFPSHLS</sequence>
<feature type="region of interest" description="Disordered" evidence="1">
    <location>
        <begin position="91"/>
        <end position="131"/>
    </location>
</feature>
<feature type="compositionally biased region" description="Polar residues" evidence="1">
    <location>
        <begin position="106"/>
        <end position="121"/>
    </location>
</feature>
<evidence type="ECO:0000313" key="2">
    <source>
        <dbReference type="EMBL" id="ESO06443.1"/>
    </source>
</evidence>
<proteinExistence type="predicted"/>
<feature type="compositionally biased region" description="Basic and acidic residues" evidence="1">
    <location>
        <begin position="21"/>
        <end position="42"/>
    </location>
</feature>
<gene>
    <name evidence="3" type="primary">20198829</name>
    <name evidence="2" type="ORF">HELRODRAFT_160613</name>
</gene>
<dbReference type="RefSeq" id="XP_009015811.1">
    <property type="nucleotide sequence ID" value="XM_009017563.1"/>
</dbReference>
<dbReference type="EMBL" id="AMQM01000635">
    <property type="status" value="NOT_ANNOTATED_CDS"/>
    <property type="molecule type" value="Genomic_DNA"/>
</dbReference>
<feature type="region of interest" description="Disordered" evidence="1">
    <location>
        <begin position="21"/>
        <end position="65"/>
    </location>
</feature>